<dbReference type="Pfam" id="PF03864">
    <property type="entry name" value="Phage_cap_E"/>
    <property type="match status" value="1"/>
</dbReference>
<proteinExistence type="predicted"/>
<reference evidence="3" key="2">
    <citation type="submission" date="2011-02" db="EMBL/GenBank/DDBJ databases">
        <title>The complete genome of Syntrophobotulus glycolicus DSM 8271.</title>
        <authorList>
            <person name="Lucas S."/>
            <person name="Copeland A."/>
            <person name="Lapidus A."/>
            <person name="Bruce D."/>
            <person name="Goodwin L."/>
            <person name="Pitluck S."/>
            <person name="Kyrpides N."/>
            <person name="Mavromatis K."/>
            <person name="Pagani I."/>
            <person name="Ivanova N."/>
            <person name="Mikhailova N."/>
            <person name="Chertkov O."/>
            <person name="Held B."/>
            <person name="Detter J.C."/>
            <person name="Tapia R."/>
            <person name="Han C."/>
            <person name="Land M."/>
            <person name="Hauser L."/>
            <person name="Markowitz V."/>
            <person name="Cheng J.-F."/>
            <person name="Hugenholtz P."/>
            <person name="Woyke T."/>
            <person name="Wu D."/>
            <person name="Spring S."/>
            <person name="Schroeder M."/>
            <person name="Brambilla E."/>
            <person name="Klenk H.-P."/>
            <person name="Eisen J.A."/>
        </authorList>
    </citation>
    <scope>NUCLEOTIDE SEQUENCE [LARGE SCALE GENOMIC DNA]</scope>
    <source>
        <strain evidence="3">DSM 8271 / FlGlyR</strain>
    </source>
</reference>
<dbReference type="STRING" id="645991.Sgly_0772"/>
<dbReference type="EMBL" id="CP002547">
    <property type="protein sequence ID" value="ADY55129.1"/>
    <property type="molecule type" value="Genomic_DNA"/>
</dbReference>
<dbReference type="HOGENOM" id="CLU_628278_0_0_9"/>
<keyword evidence="3" id="KW-1185">Reference proteome</keyword>
<dbReference type="KEGG" id="sgy:Sgly_0772"/>
<dbReference type="InterPro" id="IPR053738">
    <property type="entry name" value="Lambda_capsid_assembly"/>
</dbReference>
<dbReference type="AlphaFoldDB" id="F0T165"/>
<dbReference type="Gene3D" id="3.90.1690.10">
    <property type="entry name" value="phage-related protein like domain"/>
    <property type="match status" value="1"/>
</dbReference>
<dbReference type="eggNOG" id="COG4386">
    <property type="taxonomic scope" value="Bacteria"/>
</dbReference>
<organism evidence="2 3">
    <name type="scientific">Syntrophobotulus glycolicus (strain DSM 8271 / FlGlyR)</name>
    <dbReference type="NCBI Taxonomy" id="645991"/>
    <lineage>
        <taxon>Bacteria</taxon>
        <taxon>Bacillati</taxon>
        <taxon>Bacillota</taxon>
        <taxon>Clostridia</taxon>
        <taxon>Eubacteriales</taxon>
        <taxon>Desulfitobacteriaceae</taxon>
        <taxon>Syntrophobotulus</taxon>
    </lineage>
</organism>
<dbReference type="RefSeq" id="WP_013624000.1">
    <property type="nucleotide sequence ID" value="NC_015172.1"/>
</dbReference>
<name>F0T165_SYNGF</name>
<evidence type="ECO:0000256" key="1">
    <source>
        <dbReference type="SAM" id="MobiDB-lite"/>
    </source>
</evidence>
<evidence type="ECO:0000313" key="2">
    <source>
        <dbReference type="EMBL" id="ADY55129.1"/>
    </source>
</evidence>
<reference evidence="2 3" key="1">
    <citation type="journal article" date="2011" name="Stand. Genomic Sci.">
        <title>Complete genome sequence of Syntrophobotulus glycolicus type strain (FlGlyR).</title>
        <authorList>
            <person name="Han C."/>
            <person name="Mwirichia R."/>
            <person name="Chertkov O."/>
            <person name="Held B."/>
            <person name="Lapidus A."/>
            <person name="Nolan M."/>
            <person name="Lucas S."/>
            <person name="Hammon N."/>
            <person name="Deshpande S."/>
            <person name="Cheng J.F."/>
            <person name="Tapia R."/>
            <person name="Goodwin L."/>
            <person name="Pitluck S."/>
            <person name="Huntemann M."/>
            <person name="Liolios K."/>
            <person name="Ivanova N."/>
            <person name="Pagani I."/>
            <person name="Mavromatis K."/>
            <person name="Ovchinikova G."/>
            <person name="Pati A."/>
            <person name="Chen A."/>
            <person name="Palaniappan K."/>
            <person name="Land M."/>
            <person name="Hauser L."/>
            <person name="Brambilla E.M."/>
            <person name="Rohde M."/>
            <person name="Spring S."/>
            <person name="Sikorski J."/>
            <person name="Goker M."/>
            <person name="Woyke T."/>
            <person name="Bristow J."/>
            <person name="Eisen J.A."/>
            <person name="Markowitz V."/>
            <person name="Hugenholtz P."/>
            <person name="Kyrpides N.C."/>
            <person name="Klenk H.P."/>
            <person name="Detter J.C."/>
        </authorList>
    </citation>
    <scope>NUCLEOTIDE SEQUENCE [LARGE SCALE GENOMIC DNA]</scope>
    <source>
        <strain evidence="3">DSM 8271 / FlGlyR</strain>
    </source>
</reference>
<evidence type="ECO:0000313" key="3">
    <source>
        <dbReference type="Proteomes" id="UP000007488"/>
    </source>
</evidence>
<feature type="region of interest" description="Disordered" evidence="1">
    <location>
        <begin position="51"/>
        <end position="72"/>
    </location>
</feature>
<sequence length="443" mass="47931">MPEDIQSLDGTVLTELAQTFENHKTTIRTFFPVREVPESKVTVERVYSGAGMAPPVEKGQPDPLGDGDRQVDSQTYEPVYSRESFPVPTEKLNNLRMPGTLNEKYGRQYIADETKRYVSRSDLLFDFLGTQMFQGQVNYTDPRTKKTVNISAGIPSAHVITTVPTKPWTDPDATIIDDIDEMKKLIRNNGKVPATHIFMTTDMCSIMARNKQVISRAESARDTGFVVFKDGDLIKICGLEIILQDTVYEALALATAPSGTIKVNTPSPAAGTAVELTIGGVSSGTYTAVDGDTATKVAANLCNFINSNPVMPVTATVSGTTITVKPKNERLNQEIEFSSTGDIVIQITGSPLEVTGSGLVKTVTKMIPDHKVVICCKEFAGETVGRTDFVIGEHPEGKPGIWSRAANSIPPAAPGVIVQIGRAGAPYLLHPDWVVVRTVYTPG</sequence>
<protein>
    <submittedName>
        <fullName evidence="2">Uncharacterized protein</fullName>
    </submittedName>
</protein>
<dbReference type="Proteomes" id="UP000007488">
    <property type="component" value="Chromosome"/>
</dbReference>
<dbReference type="OrthoDB" id="2680146at2"/>
<accession>F0T165</accession>
<gene>
    <name evidence="2" type="ordered locus">Sgly_0772</name>
</gene>
<dbReference type="InterPro" id="IPR005564">
    <property type="entry name" value="Major_capsid_GpE"/>
</dbReference>